<dbReference type="InterPro" id="IPR046348">
    <property type="entry name" value="SIS_dom_sf"/>
</dbReference>
<evidence type="ECO:0000313" key="2">
    <source>
        <dbReference type="Proteomes" id="UP000228900"/>
    </source>
</evidence>
<proteinExistence type="predicted"/>
<dbReference type="SUPFAM" id="SSF53697">
    <property type="entry name" value="SIS domain"/>
    <property type="match status" value="1"/>
</dbReference>
<gene>
    <name evidence="1" type="ORF">COT98_01685</name>
</gene>
<protein>
    <recommendedName>
        <fullName evidence="3">SIS domain-containing protein</fullName>
    </recommendedName>
</protein>
<evidence type="ECO:0008006" key="3">
    <source>
        <dbReference type="Google" id="ProtNLM"/>
    </source>
</evidence>
<comment type="caution">
    <text evidence="1">The sequence shown here is derived from an EMBL/GenBank/DDBJ whole genome shotgun (WGS) entry which is preliminary data.</text>
</comment>
<organism evidence="1 2">
    <name type="scientific">Candidatus Falkowbacteria bacterium CG10_big_fil_rev_8_21_14_0_10_39_9</name>
    <dbReference type="NCBI Taxonomy" id="1974566"/>
    <lineage>
        <taxon>Bacteria</taxon>
        <taxon>Candidatus Falkowiibacteriota</taxon>
    </lineage>
</organism>
<evidence type="ECO:0000313" key="1">
    <source>
        <dbReference type="EMBL" id="PIT94939.1"/>
    </source>
</evidence>
<dbReference type="AlphaFoldDB" id="A0A2M6WQ72"/>
<reference evidence="2" key="1">
    <citation type="submission" date="2017-09" db="EMBL/GenBank/DDBJ databases">
        <title>Depth-based differentiation of microbial function through sediment-hosted aquifers and enrichment of novel symbionts in the deep terrestrial subsurface.</title>
        <authorList>
            <person name="Probst A.J."/>
            <person name="Ladd B."/>
            <person name="Jarett J.K."/>
            <person name="Geller-Mcgrath D.E."/>
            <person name="Sieber C.M.K."/>
            <person name="Emerson J.B."/>
            <person name="Anantharaman K."/>
            <person name="Thomas B.C."/>
            <person name="Malmstrom R."/>
            <person name="Stieglmeier M."/>
            <person name="Klingl A."/>
            <person name="Woyke T."/>
            <person name="Ryan C.M."/>
            <person name="Banfield J.F."/>
        </authorList>
    </citation>
    <scope>NUCLEOTIDE SEQUENCE [LARGE SCALE GENOMIC DNA]</scope>
</reference>
<sequence length="304" mass="34493">MKLINLNQAVYNALQFFAKNKVPSAKFQKINFPLVVGSGNAYNTGTILFARQPAIFADESNFRATLKKYNSLLKKKVIKEAVIISASGEKDSVWELELAQKNKLKTTLLTCSPNSSAAKIADQVLAYRKLSEPYTYNTSTYLGMILSLTRENPTKILSFLKQIKLPRNFKKYSSYSFVLPDEYIEICDMLNIKGRELFGPHLQVRAYSEGHSRHAKFVHQDKNELVLGLGIVNKYFGDFKHRIDIKLPKTTDFALMLCLGYSIIGRIQESKPAYFQKNIKQFCTDYGPKAYGSKKPFEVIVPGN</sequence>
<dbReference type="EMBL" id="PFAQ01000028">
    <property type="protein sequence ID" value="PIT94939.1"/>
    <property type="molecule type" value="Genomic_DNA"/>
</dbReference>
<name>A0A2M6WQ72_9BACT</name>
<dbReference type="Proteomes" id="UP000228900">
    <property type="component" value="Unassembled WGS sequence"/>
</dbReference>
<dbReference type="GO" id="GO:1901135">
    <property type="term" value="P:carbohydrate derivative metabolic process"/>
    <property type="evidence" value="ECO:0007669"/>
    <property type="project" value="InterPro"/>
</dbReference>
<dbReference type="GO" id="GO:0097367">
    <property type="term" value="F:carbohydrate derivative binding"/>
    <property type="evidence" value="ECO:0007669"/>
    <property type="project" value="InterPro"/>
</dbReference>
<dbReference type="Gene3D" id="3.40.50.10490">
    <property type="entry name" value="Glucose-6-phosphate isomerase like protein, domain 1"/>
    <property type="match status" value="1"/>
</dbReference>
<accession>A0A2M6WQ72</accession>